<dbReference type="Proteomes" id="UP000320314">
    <property type="component" value="Unassembled WGS sequence"/>
</dbReference>
<feature type="region of interest" description="Disordered" evidence="8">
    <location>
        <begin position="291"/>
        <end position="313"/>
    </location>
</feature>
<dbReference type="OrthoDB" id="8097684at2"/>
<dbReference type="PANTHER" id="PTHR30579:SF7">
    <property type="entry name" value="HTH-TYPE TRANSCRIPTIONAL REGULATOR LRHA-RELATED"/>
    <property type="match status" value="1"/>
</dbReference>
<dbReference type="SUPFAM" id="SSF53850">
    <property type="entry name" value="Periplasmic binding protein-like II"/>
    <property type="match status" value="1"/>
</dbReference>
<dbReference type="EMBL" id="VHLH01000021">
    <property type="protein sequence ID" value="TPW27396.1"/>
    <property type="molecule type" value="Genomic_DNA"/>
</dbReference>
<keyword evidence="2" id="KW-0805">Transcription regulation</keyword>
<evidence type="ECO:0000259" key="9">
    <source>
        <dbReference type="PROSITE" id="PS50931"/>
    </source>
</evidence>
<evidence type="ECO:0000256" key="1">
    <source>
        <dbReference type="ARBA" id="ARBA00009437"/>
    </source>
</evidence>
<reference evidence="10 11" key="1">
    <citation type="submission" date="2019-06" db="EMBL/GenBank/DDBJ databases">
        <authorList>
            <person name="Li M."/>
        </authorList>
    </citation>
    <scope>NUCLEOTIDE SEQUENCE [LARGE SCALE GENOMIC DNA]</scope>
    <source>
        <strain evidence="10 11">BGMRC6574</strain>
    </source>
</reference>
<dbReference type="Gene3D" id="3.40.190.10">
    <property type="entry name" value="Periplasmic binding protein-like II"/>
    <property type="match status" value="2"/>
</dbReference>
<dbReference type="GO" id="GO:0003677">
    <property type="term" value="F:DNA binding"/>
    <property type="evidence" value="ECO:0007669"/>
    <property type="project" value="UniProtKB-KW"/>
</dbReference>
<dbReference type="InterPro" id="IPR005119">
    <property type="entry name" value="LysR_subst-bd"/>
</dbReference>
<dbReference type="AlphaFoldDB" id="A0A506U1R5"/>
<dbReference type="Gene3D" id="1.10.10.10">
    <property type="entry name" value="Winged helix-like DNA-binding domain superfamily/Winged helix DNA-binding domain"/>
    <property type="match status" value="1"/>
</dbReference>
<evidence type="ECO:0000256" key="2">
    <source>
        <dbReference type="ARBA" id="ARBA00023015"/>
    </source>
</evidence>
<dbReference type="InterPro" id="IPR050176">
    <property type="entry name" value="LTTR"/>
</dbReference>
<keyword evidence="3" id="KW-0238">DNA-binding</keyword>
<protein>
    <recommendedName>
        <fullName evidence="6">HTH-type transcriptional regulator TtuA</fullName>
    </recommendedName>
    <alternativeName>
        <fullName evidence="7">Tartrate utilization transcriptional regulator</fullName>
    </alternativeName>
</protein>
<evidence type="ECO:0000256" key="7">
    <source>
        <dbReference type="ARBA" id="ARBA00083243"/>
    </source>
</evidence>
<evidence type="ECO:0000256" key="4">
    <source>
        <dbReference type="ARBA" id="ARBA00023163"/>
    </source>
</evidence>
<evidence type="ECO:0000256" key="6">
    <source>
        <dbReference type="ARBA" id="ARBA00067332"/>
    </source>
</evidence>
<dbReference type="PRINTS" id="PR00039">
    <property type="entry name" value="HTHLYSR"/>
</dbReference>
<dbReference type="FunFam" id="1.10.10.10:FF:000001">
    <property type="entry name" value="LysR family transcriptional regulator"/>
    <property type="match status" value="1"/>
</dbReference>
<dbReference type="GO" id="GO:0003700">
    <property type="term" value="F:DNA-binding transcription factor activity"/>
    <property type="evidence" value="ECO:0007669"/>
    <property type="project" value="InterPro"/>
</dbReference>
<evidence type="ECO:0000256" key="3">
    <source>
        <dbReference type="ARBA" id="ARBA00023125"/>
    </source>
</evidence>
<evidence type="ECO:0000256" key="8">
    <source>
        <dbReference type="SAM" id="MobiDB-lite"/>
    </source>
</evidence>
<proteinExistence type="inferred from homology"/>
<name>A0A506U1R5_9HYPH</name>
<sequence length="313" mass="34446">MSAPLDLDQLRTFIAIIECGSFTRAAEEVGRTQSAVSMQMRRLEERIARPLFTKNGRGNRLTEDGERLLDHARKLIRLSNETIAAFDAESLTGMVRIGVPDDYAERYMPDIIARFAKTNPHVELFIVCESSRDLAARIERNELDIAVVTHNPRSRPSSRVIRTEPLYWVGSLNHHAHEETPVSLAVGRHDCTWRRLACSALDSVGRAYRIPFTSWSSTVVASAVLAGLAVSLLPESALRPGMRVLSAADGFPSLAPVQIGMMRRPGAPAELIDALGEHIVASLDDLADPRLSSEPGTLQRASRSRAGHLPATW</sequence>
<accession>A0A506U1R5</accession>
<dbReference type="InterPro" id="IPR036388">
    <property type="entry name" value="WH-like_DNA-bd_sf"/>
</dbReference>
<gene>
    <name evidence="10" type="ORF">FJU11_11550</name>
</gene>
<keyword evidence="4" id="KW-0804">Transcription</keyword>
<dbReference type="PROSITE" id="PS50931">
    <property type="entry name" value="HTH_LYSR"/>
    <property type="match status" value="1"/>
</dbReference>
<dbReference type="InterPro" id="IPR036390">
    <property type="entry name" value="WH_DNA-bd_sf"/>
</dbReference>
<dbReference type="Pfam" id="PF00126">
    <property type="entry name" value="HTH_1"/>
    <property type="match status" value="1"/>
</dbReference>
<dbReference type="RefSeq" id="WP_141167215.1">
    <property type="nucleotide sequence ID" value="NZ_VHLH01000021.1"/>
</dbReference>
<dbReference type="SUPFAM" id="SSF46785">
    <property type="entry name" value="Winged helix' DNA-binding domain"/>
    <property type="match status" value="1"/>
</dbReference>
<evidence type="ECO:0000313" key="11">
    <source>
        <dbReference type="Proteomes" id="UP000320314"/>
    </source>
</evidence>
<dbReference type="Pfam" id="PF03466">
    <property type="entry name" value="LysR_substrate"/>
    <property type="match status" value="1"/>
</dbReference>
<feature type="domain" description="HTH lysR-type" evidence="9">
    <location>
        <begin position="5"/>
        <end position="62"/>
    </location>
</feature>
<evidence type="ECO:0000313" key="10">
    <source>
        <dbReference type="EMBL" id="TPW27396.1"/>
    </source>
</evidence>
<dbReference type="InterPro" id="IPR000847">
    <property type="entry name" value="LysR_HTH_N"/>
</dbReference>
<evidence type="ECO:0000256" key="5">
    <source>
        <dbReference type="ARBA" id="ARBA00054626"/>
    </source>
</evidence>
<organism evidence="10 11">
    <name type="scientific">Pararhizobium mangrovi</name>
    <dbReference type="NCBI Taxonomy" id="2590452"/>
    <lineage>
        <taxon>Bacteria</taxon>
        <taxon>Pseudomonadati</taxon>
        <taxon>Pseudomonadota</taxon>
        <taxon>Alphaproteobacteria</taxon>
        <taxon>Hyphomicrobiales</taxon>
        <taxon>Rhizobiaceae</taxon>
        <taxon>Rhizobium/Agrobacterium group</taxon>
        <taxon>Pararhizobium</taxon>
    </lineage>
</organism>
<comment type="function">
    <text evidence="5">Transcriptional regulator of the ttuABCDE tartrate utilization operon.</text>
</comment>
<comment type="similarity">
    <text evidence="1">Belongs to the LysR transcriptional regulatory family.</text>
</comment>
<keyword evidence="11" id="KW-1185">Reference proteome</keyword>
<dbReference type="PANTHER" id="PTHR30579">
    <property type="entry name" value="TRANSCRIPTIONAL REGULATOR"/>
    <property type="match status" value="1"/>
</dbReference>
<comment type="caution">
    <text evidence="10">The sequence shown here is derived from an EMBL/GenBank/DDBJ whole genome shotgun (WGS) entry which is preliminary data.</text>
</comment>